<evidence type="ECO:0000313" key="10">
    <source>
        <dbReference type="Proteomes" id="UP000027586"/>
    </source>
</evidence>
<evidence type="ECO:0000313" key="9">
    <source>
        <dbReference type="EMBL" id="CDH56165.1"/>
    </source>
</evidence>
<dbReference type="Gene3D" id="3.40.309.10">
    <property type="entry name" value="Aldehyde Dehydrogenase, Chain A, domain 2"/>
    <property type="match status" value="1"/>
</dbReference>
<dbReference type="InterPro" id="IPR016163">
    <property type="entry name" value="Ald_DH_C"/>
</dbReference>
<dbReference type="PROSITE" id="PS00070">
    <property type="entry name" value="ALDEHYDE_DEHYDR_CYS"/>
    <property type="match status" value="1"/>
</dbReference>
<evidence type="ECO:0000256" key="1">
    <source>
        <dbReference type="ARBA" id="ARBA00009986"/>
    </source>
</evidence>
<evidence type="ECO:0000256" key="4">
    <source>
        <dbReference type="PIRNR" id="PIRNR036492"/>
    </source>
</evidence>
<keyword evidence="2 4" id="KW-0560">Oxidoreductase</keyword>
<sequence length="503" mass="55964">MVELEYTPCDAIPSVVHELQHSFNVGLTKDLSFRKKQLQNLKRFCEEQKSAIQDAMYADLHKHKIESAVAEIALVHDECKYMLSNLDRLAKPTPTKKRFQMNRFDKTYIRKEPKGVVTVIGAWNYPINLLLIPLVGAITAGCCVVIKPSEVAVNTANVITKELPKYLDKRAYSIVNGGPAETTVLLEQKLGHIFYTGNGTVGKIIMTAAAKTLTPVTLELGGKSPAFIASDAEFELTARRLLWGKFYNAGQTCVAPDYVMVSKDQQERFLTVLRKVVREFYTDDPQKSNSYGRIINTRQFDRLKGILDACDPNSIVTGGATDREDLYIAPTIVKDVTNDSPLMKDELFGPILPVVPVKDMDEAIAIVNSRDHPLALYVFTNSSTTYNHILDKCNSGGVLVNDTLMHLAETSLPFGGVGGSGMGNYHGDKSFDAFTHHRATMIKSTQFDSLLATRYPPYTADKEYIMNIMVYGLPSSIGGKIKTVFRACSTAYRVFFRRQQTIA</sequence>
<dbReference type="InterPro" id="IPR016162">
    <property type="entry name" value="Ald_DH_N"/>
</dbReference>
<dbReference type="GO" id="GO:0004029">
    <property type="term" value="F:aldehyde dehydrogenase (NAD+) activity"/>
    <property type="evidence" value="ECO:0007669"/>
    <property type="project" value="TreeGrafter"/>
</dbReference>
<dbReference type="InterPro" id="IPR016161">
    <property type="entry name" value="Ald_DH/histidinol_DH"/>
</dbReference>
<dbReference type="InterPro" id="IPR015590">
    <property type="entry name" value="Aldehyde_DH_dom"/>
</dbReference>
<dbReference type="InterPro" id="IPR029510">
    <property type="entry name" value="Ald_DH_CS_GLU"/>
</dbReference>
<dbReference type="PROSITE" id="PS00687">
    <property type="entry name" value="ALDEHYDE_DEHYDR_GLU"/>
    <property type="match status" value="1"/>
</dbReference>
<dbReference type="VEuPathDB" id="FungiDB:LCOR_07247.1"/>
<dbReference type="InterPro" id="IPR016160">
    <property type="entry name" value="Ald_DH_CS_CYS"/>
</dbReference>
<dbReference type="OrthoDB" id="440325at2759"/>
<gene>
    <name evidence="9" type="ORF">LCOR_07247.1</name>
</gene>
<organism evidence="9 10">
    <name type="scientific">Lichtheimia corymbifera JMRC:FSU:9682</name>
    <dbReference type="NCBI Taxonomy" id="1263082"/>
    <lineage>
        <taxon>Eukaryota</taxon>
        <taxon>Fungi</taxon>
        <taxon>Fungi incertae sedis</taxon>
        <taxon>Mucoromycota</taxon>
        <taxon>Mucoromycotina</taxon>
        <taxon>Mucoromycetes</taxon>
        <taxon>Mucorales</taxon>
        <taxon>Lichtheimiaceae</taxon>
        <taxon>Lichtheimia</taxon>
    </lineage>
</organism>
<dbReference type="PIRSF" id="PIRSF036492">
    <property type="entry name" value="ALDH"/>
    <property type="match status" value="1"/>
</dbReference>
<proteinExistence type="inferred from homology"/>
<evidence type="ECO:0000256" key="3">
    <source>
        <dbReference type="ARBA" id="ARBA00023027"/>
    </source>
</evidence>
<dbReference type="PANTHER" id="PTHR43570">
    <property type="entry name" value="ALDEHYDE DEHYDROGENASE"/>
    <property type="match status" value="1"/>
</dbReference>
<dbReference type="Gene3D" id="3.40.605.10">
    <property type="entry name" value="Aldehyde Dehydrogenase, Chain A, domain 1"/>
    <property type="match status" value="1"/>
</dbReference>
<dbReference type="FunFam" id="3.40.309.10:FF:000025">
    <property type="entry name" value="Aldehyde dehydrogenase"/>
    <property type="match status" value="1"/>
</dbReference>
<keyword evidence="10" id="KW-1185">Reference proteome</keyword>
<evidence type="ECO:0000256" key="6">
    <source>
        <dbReference type="PROSITE-ProRule" id="PRU10007"/>
    </source>
</evidence>
<accession>A0A068S2E0</accession>
<name>A0A068S2E0_9FUNG</name>
<dbReference type="SUPFAM" id="SSF53720">
    <property type="entry name" value="ALDH-like"/>
    <property type="match status" value="1"/>
</dbReference>
<dbReference type="Proteomes" id="UP000027586">
    <property type="component" value="Unassembled WGS sequence"/>
</dbReference>
<evidence type="ECO:0000256" key="5">
    <source>
        <dbReference type="PIRSR" id="PIRSR036492-1"/>
    </source>
</evidence>
<evidence type="ECO:0000259" key="8">
    <source>
        <dbReference type="Pfam" id="PF00171"/>
    </source>
</evidence>
<protein>
    <recommendedName>
        <fullName evidence="4">Aldehyde dehydrogenase</fullName>
    </recommendedName>
</protein>
<dbReference type="GO" id="GO:0005737">
    <property type="term" value="C:cytoplasm"/>
    <property type="evidence" value="ECO:0007669"/>
    <property type="project" value="TreeGrafter"/>
</dbReference>
<dbReference type="InterPro" id="IPR012394">
    <property type="entry name" value="Aldehyde_DH_NAD(P)"/>
</dbReference>
<keyword evidence="3" id="KW-0520">NAD</keyword>
<evidence type="ECO:0000256" key="2">
    <source>
        <dbReference type="ARBA" id="ARBA00023002"/>
    </source>
</evidence>
<feature type="active site" evidence="5 6">
    <location>
        <position position="219"/>
    </location>
</feature>
<dbReference type="FunFam" id="3.40.605.10:FF:000004">
    <property type="entry name" value="Aldehyde dehydrogenase"/>
    <property type="match status" value="1"/>
</dbReference>
<dbReference type="EMBL" id="CBTN010000035">
    <property type="protein sequence ID" value="CDH56165.1"/>
    <property type="molecule type" value="Genomic_DNA"/>
</dbReference>
<dbReference type="AlphaFoldDB" id="A0A068S2E0"/>
<evidence type="ECO:0000256" key="7">
    <source>
        <dbReference type="RuleBase" id="RU003345"/>
    </source>
</evidence>
<dbReference type="GO" id="GO:0006081">
    <property type="term" value="P:aldehyde metabolic process"/>
    <property type="evidence" value="ECO:0007669"/>
    <property type="project" value="InterPro"/>
</dbReference>
<dbReference type="Pfam" id="PF00171">
    <property type="entry name" value="Aldedh"/>
    <property type="match status" value="1"/>
</dbReference>
<comment type="caution">
    <text evidence="9">The sequence shown here is derived from an EMBL/GenBank/DDBJ whole genome shotgun (WGS) entry which is preliminary data.</text>
</comment>
<feature type="active site" evidence="5">
    <location>
        <position position="253"/>
    </location>
</feature>
<reference evidence="9" key="1">
    <citation type="submission" date="2013-08" db="EMBL/GenBank/DDBJ databases">
        <title>Gene expansion shapes genome architecture in the human pathogen Lichtheimia corymbifera: an evolutionary genomics analysis in the ancient terrestrial Mucorales (Mucoromycotina).</title>
        <authorList>
            <person name="Schwartze V.U."/>
            <person name="Winter S."/>
            <person name="Shelest E."/>
            <person name="Marcet-Houben M."/>
            <person name="Horn F."/>
            <person name="Wehner S."/>
            <person name="Hoffmann K."/>
            <person name="Riege K."/>
            <person name="Sammeth M."/>
            <person name="Nowrousian M."/>
            <person name="Valiante V."/>
            <person name="Linde J."/>
            <person name="Jacobsen I.D."/>
            <person name="Marz M."/>
            <person name="Brakhage A.A."/>
            <person name="Gabaldon T."/>
            <person name="Bocker S."/>
            <person name="Voigt K."/>
        </authorList>
    </citation>
    <scope>NUCLEOTIDE SEQUENCE [LARGE SCALE GENOMIC DNA]</scope>
    <source>
        <strain evidence="9">FSU 9682</strain>
    </source>
</reference>
<dbReference type="STRING" id="1263082.A0A068S2E0"/>
<dbReference type="PANTHER" id="PTHR43570:SF16">
    <property type="entry name" value="ALDEHYDE DEHYDROGENASE TYPE III, ISOFORM Q"/>
    <property type="match status" value="1"/>
</dbReference>
<feature type="domain" description="Aldehyde dehydrogenase" evidence="8">
    <location>
        <begin position="32"/>
        <end position="438"/>
    </location>
</feature>
<comment type="similarity">
    <text evidence="1 4 7">Belongs to the aldehyde dehydrogenase family.</text>
</comment>